<dbReference type="AlphaFoldDB" id="A0A098LDM8"/>
<protein>
    <submittedName>
        <fullName evidence="1">Uncharacterized protein</fullName>
    </submittedName>
</protein>
<reference evidence="1 2" key="1">
    <citation type="submission" date="2014-09" db="EMBL/GenBank/DDBJ databases">
        <title>Sporocytophaga myxococcoides PG-01 genome sequencing.</title>
        <authorList>
            <person name="Liu L."/>
            <person name="Gao P.J."/>
            <person name="Chen G.J."/>
            <person name="Wang L.S."/>
        </authorList>
    </citation>
    <scope>NUCLEOTIDE SEQUENCE [LARGE SCALE GENOMIC DNA]</scope>
    <source>
        <strain evidence="1 2">PG-01</strain>
    </source>
</reference>
<sequence length="50" mass="5539">MLEDKIQNAADIEKARPDSLDLASKNLRKEADSVRDVAKELKGSSRKIGK</sequence>
<comment type="caution">
    <text evidence="1">The sequence shown here is derived from an EMBL/GenBank/DDBJ whole genome shotgun (WGS) entry which is preliminary data.</text>
</comment>
<evidence type="ECO:0000313" key="1">
    <source>
        <dbReference type="EMBL" id="GAL84549.1"/>
    </source>
</evidence>
<dbReference type="EMBL" id="BBLT01000003">
    <property type="protein sequence ID" value="GAL84549.1"/>
    <property type="molecule type" value="Genomic_DNA"/>
</dbReference>
<accession>A0A098LDM8</accession>
<organism evidence="1 2">
    <name type="scientific">Sporocytophaga myxococcoides</name>
    <dbReference type="NCBI Taxonomy" id="153721"/>
    <lineage>
        <taxon>Bacteria</taxon>
        <taxon>Pseudomonadati</taxon>
        <taxon>Bacteroidota</taxon>
        <taxon>Cytophagia</taxon>
        <taxon>Cytophagales</taxon>
        <taxon>Cytophagaceae</taxon>
        <taxon>Sporocytophaga</taxon>
    </lineage>
</organism>
<keyword evidence="2" id="KW-1185">Reference proteome</keyword>
<evidence type="ECO:0000313" key="2">
    <source>
        <dbReference type="Proteomes" id="UP000030185"/>
    </source>
</evidence>
<name>A0A098LDM8_9BACT</name>
<dbReference type="Proteomes" id="UP000030185">
    <property type="component" value="Unassembled WGS sequence"/>
</dbReference>
<gene>
    <name evidence="1" type="ORF">MYP_1777</name>
</gene>
<proteinExistence type="predicted"/>